<feature type="transmembrane region" description="Helical" evidence="1">
    <location>
        <begin position="438"/>
        <end position="455"/>
    </location>
</feature>
<dbReference type="OrthoDB" id="6424983at2"/>
<feature type="signal peptide" evidence="2">
    <location>
        <begin position="1"/>
        <end position="27"/>
    </location>
</feature>
<organism evidence="3 4">
    <name type="scientific">Pseudomonas mosselii</name>
    <dbReference type="NCBI Taxonomy" id="78327"/>
    <lineage>
        <taxon>Bacteria</taxon>
        <taxon>Pseudomonadati</taxon>
        <taxon>Pseudomonadota</taxon>
        <taxon>Gammaproteobacteria</taxon>
        <taxon>Pseudomonadales</taxon>
        <taxon>Pseudomonadaceae</taxon>
        <taxon>Pseudomonas</taxon>
    </lineage>
</organism>
<name>A0A5R8ZHD2_9PSED</name>
<evidence type="ECO:0000256" key="2">
    <source>
        <dbReference type="SAM" id="SignalP"/>
    </source>
</evidence>
<dbReference type="RefSeq" id="WP_138217812.1">
    <property type="nucleotide sequence ID" value="NZ_VAUO01000001.1"/>
</dbReference>
<proteinExistence type="predicted"/>
<dbReference type="Proteomes" id="UP000309819">
    <property type="component" value="Unassembled WGS sequence"/>
</dbReference>
<gene>
    <name evidence="3" type="ORF">FEM01_03155</name>
</gene>
<feature type="chain" id="PRO_5024384699" evidence="2">
    <location>
        <begin position="28"/>
        <end position="457"/>
    </location>
</feature>
<keyword evidence="1" id="KW-0812">Transmembrane</keyword>
<keyword evidence="2" id="KW-0732">Signal</keyword>
<accession>A0A5R8ZHD2</accession>
<keyword evidence="1" id="KW-0472">Membrane</keyword>
<keyword evidence="1" id="KW-1133">Transmembrane helix</keyword>
<protein>
    <submittedName>
        <fullName evidence="3">Uncharacterized protein</fullName>
    </submittedName>
</protein>
<evidence type="ECO:0000256" key="1">
    <source>
        <dbReference type="SAM" id="Phobius"/>
    </source>
</evidence>
<reference evidence="3 4" key="1">
    <citation type="submission" date="2019-05" db="EMBL/GenBank/DDBJ databases">
        <title>Pseudomonas sp. SC006 isolated from lettuce that can produce HBGAs.</title>
        <authorList>
            <person name="Wang D."/>
            <person name="Liao N."/>
            <person name="Liu D."/>
            <person name="Zhang Z."/>
            <person name="Zou S."/>
        </authorList>
    </citation>
    <scope>NUCLEOTIDE SEQUENCE [LARGE SCALE GENOMIC DNA]</scope>
    <source>
        <strain evidence="3 4">SC006</strain>
    </source>
</reference>
<dbReference type="AlphaFoldDB" id="A0A5R8ZHD2"/>
<keyword evidence="4" id="KW-1185">Reference proteome</keyword>
<dbReference type="EMBL" id="VAUO01000001">
    <property type="protein sequence ID" value="TLP65189.1"/>
    <property type="molecule type" value="Genomic_DNA"/>
</dbReference>
<evidence type="ECO:0000313" key="3">
    <source>
        <dbReference type="EMBL" id="TLP65189.1"/>
    </source>
</evidence>
<comment type="caution">
    <text evidence="3">The sequence shown here is derived from an EMBL/GenBank/DDBJ whole genome shotgun (WGS) entry which is preliminary data.</text>
</comment>
<sequence>MKKLMLLFFAKKLIFFTFVFMPFFASAAAYAPVKVSNAVGGVIEQKMVNRGFAANDPRYAATIQTSGTVISAAAGAGAATIVVGAITAPAWVTAAVFAGVSVAVAYAVSLAIDGVTEWIFGPDSSTVNVVAAEGSNALPGALVAGGPYWETAYAYASSPEGAINGSWADGVSVSKIQCTIPASLVEASQAQCTSTGSAAWLGPDFTVDMNVTYHTSGSPQGSETGVYKKGVGIYPAPDIGGDTGAGGKTGNMSMQAAIDQLSDSEKAKDLNPALVAGIANLAWEKAAQAPDYQGLPYSYSDPITVADAAAWQKSNPGSWPSVGDFVTPFPNGSTGTSPSNPPFTLPKPGEAVNPVNPGTGSQVNLGSDPGIGAPTLEPTPTGAQILAPITGLMPDLKNFQVPSHQGECPKPEFDIAVLHTHVRMDAHCTLFEGVRGPLYNGSLVAWLIAALFIVLSA</sequence>
<evidence type="ECO:0000313" key="4">
    <source>
        <dbReference type="Proteomes" id="UP000309819"/>
    </source>
</evidence>